<evidence type="ECO:0000313" key="2">
    <source>
        <dbReference type="Proteomes" id="UP000036426"/>
    </source>
</evidence>
<reference evidence="1 2" key="1">
    <citation type="submission" date="2015-05" db="EMBL/GenBank/DDBJ databases">
        <title>Photobacterium galathea sp. nov.</title>
        <authorList>
            <person name="Machado H."/>
            <person name="Gram L."/>
        </authorList>
    </citation>
    <scope>NUCLEOTIDE SEQUENCE [LARGE SCALE GENOMIC DNA]</scope>
    <source>
        <strain evidence="1 2">DSM 25995</strain>
    </source>
</reference>
<keyword evidence="2" id="KW-1185">Reference proteome</keyword>
<dbReference type="Proteomes" id="UP000036426">
    <property type="component" value="Unassembled WGS sequence"/>
</dbReference>
<evidence type="ECO:0000313" key="1">
    <source>
        <dbReference type="EMBL" id="KLV00155.1"/>
    </source>
</evidence>
<protein>
    <submittedName>
        <fullName evidence="1">Uncharacterized protein</fullName>
    </submittedName>
</protein>
<comment type="caution">
    <text evidence="1">The sequence shown here is derived from an EMBL/GenBank/DDBJ whole genome shotgun (WGS) entry which is preliminary data.</text>
</comment>
<sequence length="1134" mass="131671">MRNKKQLKKKSLIKNILRTDRSEYYKLRRIFSSLSLSEIRSCTRELHQDQVFSKYVTLRKSNDTSRIYDYSIPETTLDKSLYWSMGVFINNIEKLRIFNKLEQDISDCILNDNLNKAVEILDEIDNCCGISIWSISLRSSILIESGKRSKLTTFLETVLSGTEHFGMFHVIVKHAVNKNDSNDSIQENRTRIDRQLRTSFFPYSIDLYYFLKYKTLSFKPTDDYNFEHILNIEKNSTLIDLYICCSDFLTYSLSHDIYRDVSSELTSVLGRHLPNSIFDRCSDLFKNREQWSVDSYDVDLLDNYTKGNYEYCYKKVINSTTGLGFSHIEIAAKSACRLSNTSKTNNKDKIISLLRDFLLKKSNYHSSKNELYRIQNKFRDLYICKKLFIFIELSEVRLNQSLRQGLKRTLYLISKINSPFRSEYILPASRVKFLETMSLANYNDTSLIWNLYKGNVDYSDPVLDSVCFERKLSYYCKFLMDIGETLKGQEKLSELVLSEDKLISYEASNELLVYLNENEMDLDSVELYNSLVLENRNYVYILDNDKAVKSAERILKDDLNIKAIITLSLISRYIDSSMSSKLRAIFNSLMRKHDCLDPLNINDSNEWDNNEFIYFLKYICTPKIMKFFRHFRNPTDIDKSRINICNHLIKVEKNKDAIENELKDITKKLVLREATLQVAQSKVDSDISSLRSGENVAHISSYEKYIEVVREDYDEFTKSISLIEVVNILSDNNLGVAYLNSNNNFEEANATFVKLVRTIIEEFSFGEKGLNANVSTRIRHGHLPNTIRRSLLNENLITSISEQTKIVKNNDYWIEMLSDGSNSESISKILNNFTVLVNTLIHTINEEVLQVSTLDENLSKLSKVEKPLFSYKPSDLDILLLQKKINVSTTYNDFINIVENWLWEITQDNLESIREYISVNVTDQIISDLISDVSKLVGNKNCLYDFTNAANRAKTSFRKDVSTIISWFRKKEINAKSTFDLEIAVKIASQALLIDIDLERGSDIKIKGNKLSCFVDILYILYENSISKSGLDKKNLNIYHYANLENGMLRIVFKNNCLPFDSVSEKNLEIQEYIDSYGMEEKMMQRLHSEGGTGFAKIWKVITKDLGCKHDIQFGFVDDDCFNVDIKIYVGEML</sequence>
<gene>
    <name evidence="1" type="ORF">ABT58_14320</name>
</gene>
<dbReference type="RefSeq" id="WP_047875093.1">
    <property type="nucleotide sequence ID" value="NZ_BMYC01000015.1"/>
</dbReference>
<name>A0A0J1GKC6_9GAMM</name>
<dbReference type="OrthoDB" id="7833808at2"/>
<proteinExistence type="predicted"/>
<dbReference type="PATRIC" id="fig|754436.4.peg.3037"/>
<dbReference type="EMBL" id="LDOV01000025">
    <property type="protein sequence ID" value="KLV00155.1"/>
    <property type="molecule type" value="Genomic_DNA"/>
</dbReference>
<organism evidence="1 2">
    <name type="scientific">Photobacterium aphoticum</name>
    <dbReference type="NCBI Taxonomy" id="754436"/>
    <lineage>
        <taxon>Bacteria</taxon>
        <taxon>Pseudomonadati</taxon>
        <taxon>Pseudomonadota</taxon>
        <taxon>Gammaproteobacteria</taxon>
        <taxon>Vibrionales</taxon>
        <taxon>Vibrionaceae</taxon>
        <taxon>Photobacterium</taxon>
    </lineage>
</organism>
<dbReference type="AlphaFoldDB" id="A0A0J1GKC6"/>
<accession>A0A0J1GKC6</accession>